<dbReference type="InterPro" id="IPR021109">
    <property type="entry name" value="Peptidase_aspartic_dom_sf"/>
</dbReference>
<sequence>MGRPCLKIHKSILPPSKTTYYRNENITFFQKPNETFNEAWERFKGLIRQCPHHGFSELHQLDTFYNSLNSNDQDALELPRAGGNFLDKDASRRGGDERIIESIPPFQAPTPQNQGVSKMDFENYVKANDAVLKNVQNQASTSNPGTLPSQTVTNSRQQINAITTRSVQNLNLENTAHVPSPGEEDSIFMEILKPKAKKTVNVEIQDFNSPRLNSYQSRLPYPERMKVREHDKPSAQHSRFLKMFKQLRLEIGLKDALIEMPKFNKWLGSLLRNKEKLEEIAIMTVNAECSAIIMNKVPEKLEDPGKFLILCALQELNRTSALADSGAIINLLPHSIYKKLELEALTPTRITLELANRSITHPMGIAEDVVVRVDGFTFLADFVEKLTLSVGKEELVYYADKSEKNKEKNFVHAISIIDFSKDDPFSGSTTNTLPPSSSPMKTSDNLEKFADELAPHDSLPPGNDDLTFKKDLHEVNFQIYSNPLFKFDDNFKSSNVNPLFEENDKDVEIKSSSSFTFTSPEVSELEAYLEKDSIPPGIDLTLPPTLEISSSNPTSPIITREKIWKKIILSISNLTYINTKLLYRPSRRKLKKSKKKKMKFQDFKKDLTVSFDSTESSILPSPLLDSDSPFTAELSASVTLNSLRNEDKVFKQVFKEPSFLLPPPEPPDECLKNDVLKFYQNQKTFPLNVEVVNFFTIIIWLSLPYFLYTKESPLIFSFRSENFVFDPGIITFHNPVAVSIEVSICSP</sequence>
<organism evidence="2 3">
    <name type="scientific">Tanacetum coccineum</name>
    <dbReference type="NCBI Taxonomy" id="301880"/>
    <lineage>
        <taxon>Eukaryota</taxon>
        <taxon>Viridiplantae</taxon>
        <taxon>Streptophyta</taxon>
        <taxon>Embryophyta</taxon>
        <taxon>Tracheophyta</taxon>
        <taxon>Spermatophyta</taxon>
        <taxon>Magnoliopsida</taxon>
        <taxon>eudicotyledons</taxon>
        <taxon>Gunneridae</taxon>
        <taxon>Pentapetalae</taxon>
        <taxon>asterids</taxon>
        <taxon>campanulids</taxon>
        <taxon>Asterales</taxon>
        <taxon>Asteraceae</taxon>
        <taxon>Asteroideae</taxon>
        <taxon>Anthemideae</taxon>
        <taxon>Anthemidinae</taxon>
        <taxon>Tanacetum</taxon>
    </lineage>
</organism>
<dbReference type="CDD" id="cd00303">
    <property type="entry name" value="retropepsin_like"/>
    <property type="match status" value="1"/>
</dbReference>
<accession>A0ABQ5FZ66</accession>
<feature type="domain" description="Retrotransposon gag" evidence="1">
    <location>
        <begin position="16"/>
        <end position="69"/>
    </location>
</feature>
<evidence type="ECO:0000259" key="1">
    <source>
        <dbReference type="Pfam" id="PF03732"/>
    </source>
</evidence>
<gene>
    <name evidence="2" type="ORF">Tco_1019487</name>
</gene>
<evidence type="ECO:0000313" key="3">
    <source>
        <dbReference type="Proteomes" id="UP001151760"/>
    </source>
</evidence>
<reference evidence="2" key="2">
    <citation type="submission" date="2022-01" db="EMBL/GenBank/DDBJ databases">
        <authorList>
            <person name="Yamashiro T."/>
            <person name="Shiraishi A."/>
            <person name="Satake H."/>
            <person name="Nakayama K."/>
        </authorList>
    </citation>
    <scope>NUCLEOTIDE SEQUENCE</scope>
</reference>
<evidence type="ECO:0000313" key="2">
    <source>
        <dbReference type="EMBL" id="GJT68007.1"/>
    </source>
</evidence>
<dbReference type="PANTHER" id="PTHR33067:SF35">
    <property type="entry name" value="ASPARTIC PEPTIDASE DDI1-TYPE DOMAIN-CONTAINING PROTEIN"/>
    <property type="match status" value="1"/>
</dbReference>
<keyword evidence="3" id="KW-1185">Reference proteome</keyword>
<dbReference type="Proteomes" id="UP001151760">
    <property type="component" value="Unassembled WGS sequence"/>
</dbReference>
<proteinExistence type="predicted"/>
<keyword evidence="2" id="KW-0695">RNA-directed DNA polymerase</keyword>
<name>A0ABQ5FZ66_9ASTR</name>
<keyword evidence="2" id="KW-0808">Transferase</keyword>
<dbReference type="GO" id="GO:0003964">
    <property type="term" value="F:RNA-directed DNA polymerase activity"/>
    <property type="evidence" value="ECO:0007669"/>
    <property type="project" value="UniProtKB-KW"/>
</dbReference>
<reference evidence="2" key="1">
    <citation type="journal article" date="2022" name="Int. J. Mol. Sci.">
        <title>Draft Genome of Tanacetum Coccineum: Genomic Comparison of Closely Related Tanacetum-Family Plants.</title>
        <authorList>
            <person name="Yamashiro T."/>
            <person name="Shiraishi A."/>
            <person name="Nakayama K."/>
            <person name="Satake H."/>
        </authorList>
    </citation>
    <scope>NUCLEOTIDE SEQUENCE</scope>
</reference>
<dbReference type="InterPro" id="IPR005162">
    <property type="entry name" value="Retrotrans_gag_dom"/>
</dbReference>
<dbReference type="Pfam" id="PF03732">
    <property type="entry name" value="Retrotrans_gag"/>
    <property type="match status" value="1"/>
</dbReference>
<dbReference type="EMBL" id="BQNB010017860">
    <property type="protein sequence ID" value="GJT68007.1"/>
    <property type="molecule type" value="Genomic_DNA"/>
</dbReference>
<dbReference type="PANTHER" id="PTHR33067">
    <property type="entry name" value="RNA-DIRECTED DNA POLYMERASE-RELATED"/>
    <property type="match status" value="1"/>
</dbReference>
<keyword evidence="2" id="KW-0548">Nucleotidyltransferase</keyword>
<protein>
    <submittedName>
        <fullName evidence="2">Reverse transcriptase domain-containing protein</fullName>
    </submittedName>
</protein>
<dbReference type="Gene3D" id="2.40.70.10">
    <property type="entry name" value="Acid Proteases"/>
    <property type="match status" value="1"/>
</dbReference>
<comment type="caution">
    <text evidence="2">The sequence shown here is derived from an EMBL/GenBank/DDBJ whole genome shotgun (WGS) entry which is preliminary data.</text>
</comment>